<gene>
    <name evidence="1" type="ORF">KOI35_38725</name>
</gene>
<dbReference type="PANTHER" id="PTHR36454">
    <property type="entry name" value="LMO2823 PROTEIN"/>
    <property type="match status" value="1"/>
</dbReference>
<dbReference type="Pfam" id="PF06245">
    <property type="entry name" value="DUF1015"/>
    <property type="match status" value="1"/>
</dbReference>
<comment type="caution">
    <text evidence="1">The sequence shown here is derived from an EMBL/GenBank/DDBJ whole genome shotgun (WGS) entry which is preliminary data.</text>
</comment>
<name>A0ABS5Z197_9ACTN</name>
<organism evidence="1 2">
    <name type="scientific">Paractinoplanes bogorensis</name>
    <dbReference type="NCBI Taxonomy" id="1610840"/>
    <lineage>
        <taxon>Bacteria</taxon>
        <taxon>Bacillati</taxon>
        <taxon>Actinomycetota</taxon>
        <taxon>Actinomycetes</taxon>
        <taxon>Micromonosporales</taxon>
        <taxon>Micromonosporaceae</taxon>
        <taxon>Paractinoplanes</taxon>
    </lineage>
</organism>
<evidence type="ECO:0000313" key="2">
    <source>
        <dbReference type="Proteomes" id="UP001519654"/>
    </source>
</evidence>
<evidence type="ECO:0000313" key="1">
    <source>
        <dbReference type="EMBL" id="MBU2669462.1"/>
    </source>
</evidence>
<proteinExistence type="predicted"/>
<dbReference type="InterPro" id="IPR008323">
    <property type="entry name" value="UCP033563"/>
</dbReference>
<protein>
    <submittedName>
        <fullName evidence="1">DUF1015 family protein</fullName>
    </submittedName>
</protein>
<dbReference type="EMBL" id="JAHKKG010000015">
    <property type="protein sequence ID" value="MBU2669462.1"/>
    <property type="molecule type" value="Genomic_DNA"/>
</dbReference>
<dbReference type="PANTHER" id="PTHR36454:SF1">
    <property type="entry name" value="DUF1015 DOMAIN-CONTAINING PROTEIN"/>
    <property type="match status" value="1"/>
</dbReference>
<keyword evidence="2" id="KW-1185">Reference proteome</keyword>
<reference evidence="1 2" key="1">
    <citation type="submission" date="2021-06" db="EMBL/GenBank/DDBJ databases">
        <title>Actinoplanes lichenicola sp. nov., and Actinoplanes ovalisporus sp. nov., isolated from lichen in Thailand.</title>
        <authorList>
            <person name="Saeng-In P."/>
            <person name="Kanchanasin P."/>
            <person name="Yuki M."/>
            <person name="Kudo T."/>
            <person name="Ohkuma M."/>
            <person name="Phongsopitanun W."/>
            <person name="Tanasupawat S."/>
        </authorList>
    </citation>
    <scope>NUCLEOTIDE SEQUENCE [LARGE SCALE GENOMIC DNA]</scope>
    <source>
        <strain evidence="1 2">NBRC 110975</strain>
    </source>
</reference>
<sequence>MTVVHPISRAWVTTGGTGAQNYDEFADDAEITSIIADNPHSSLAIEMPHLAPDSLGKSFLDSLPEAVARLALERAEGLYTPSDDVVVLYRITAAGEPPAYGLWSMVDTDQISTSADEPGLVIRNEDVFLEKVRERVALAEAVATLLSPVLLLQTAHGDALHAALAAATDAAGAPAATDTDQTGRTHAIWVVGPGPLQSELTALAGGGELVVADGNHRSLAAQTAGLPRFLAVVTTPASVAIQPYNRLVSELPLPLDEMLARLRAAGATVTEVPRPARIPAKSTIELYAAGRSFTVGLPVNVNLPDVDNLDHALVERVLLRDVLGLDPGDKRINYVGGDYPAEWLRGEVDGGRSELAVLIAPVTVDDFVRVNLERQKLPRKSTWFTPKARGGLVLAQLD</sequence>
<accession>A0ABS5Z197</accession>
<dbReference type="Proteomes" id="UP001519654">
    <property type="component" value="Unassembled WGS sequence"/>
</dbReference>
<dbReference type="RefSeq" id="WP_215794133.1">
    <property type="nucleotide sequence ID" value="NZ_JAHKKG010000015.1"/>
</dbReference>